<name>A0AAN8ZWX2_HALRR</name>
<reference evidence="2 3" key="1">
    <citation type="submission" date="2023-11" db="EMBL/GenBank/DDBJ databases">
        <title>Halocaridina rubra genome assembly.</title>
        <authorList>
            <person name="Smith C."/>
        </authorList>
    </citation>
    <scope>NUCLEOTIDE SEQUENCE [LARGE SCALE GENOMIC DNA]</scope>
    <source>
        <strain evidence="2">EP-1</strain>
        <tissue evidence="2">Whole</tissue>
    </source>
</reference>
<comment type="caution">
    <text evidence="2">The sequence shown here is derived from an EMBL/GenBank/DDBJ whole genome shotgun (WGS) entry which is preliminary data.</text>
</comment>
<feature type="region of interest" description="Disordered" evidence="1">
    <location>
        <begin position="52"/>
        <end position="71"/>
    </location>
</feature>
<accession>A0AAN8ZWX2</accession>
<organism evidence="2 3">
    <name type="scientific">Halocaridina rubra</name>
    <name type="common">Hawaiian red shrimp</name>
    <dbReference type="NCBI Taxonomy" id="373956"/>
    <lineage>
        <taxon>Eukaryota</taxon>
        <taxon>Metazoa</taxon>
        <taxon>Ecdysozoa</taxon>
        <taxon>Arthropoda</taxon>
        <taxon>Crustacea</taxon>
        <taxon>Multicrustacea</taxon>
        <taxon>Malacostraca</taxon>
        <taxon>Eumalacostraca</taxon>
        <taxon>Eucarida</taxon>
        <taxon>Decapoda</taxon>
        <taxon>Pleocyemata</taxon>
        <taxon>Caridea</taxon>
        <taxon>Atyoidea</taxon>
        <taxon>Atyidae</taxon>
        <taxon>Halocaridina</taxon>
    </lineage>
</organism>
<proteinExistence type="predicted"/>
<gene>
    <name evidence="2" type="ORF">SK128_023289</name>
</gene>
<sequence length="71" mass="7904">MDYIVEENVLDDSALPYMSQEIEEGEENDSKIKNVMALKQAQVELELAKVTAQKKKANARGKETNATDSTT</sequence>
<keyword evidence="3" id="KW-1185">Reference proteome</keyword>
<protein>
    <submittedName>
        <fullName evidence="2">Uncharacterized protein</fullName>
    </submittedName>
</protein>
<feature type="non-terminal residue" evidence="2">
    <location>
        <position position="1"/>
    </location>
</feature>
<evidence type="ECO:0000256" key="1">
    <source>
        <dbReference type="SAM" id="MobiDB-lite"/>
    </source>
</evidence>
<dbReference type="EMBL" id="JAXCGZ010024012">
    <property type="protein sequence ID" value="KAK7000957.1"/>
    <property type="molecule type" value="Genomic_DNA"/>
</dbReference>
<evidence type="ECO:0000313" key="3">
    <source>
        <dbReference type="Proteomes" id="UP001381693"/>
    </source>
</evidence>
<dbReference type="AlphaFoldDB" id="A0AAN8ZWX2"/>
<dbReference type="Proteomes" id="UP001381693">
    <property type="component" value="Unassembled WGS sequence"/>
</dbReference>
<evidence type="ECO:0000313" key="2">
    <source>
        <dbReference type="EMBL" id="KAK7000957.1"/>
    </source>
</evidence>